<evidence type="ECO:0000313" key="5">
    <source>
        <dbReference type="Proteomes" id="UP000597459"/>
    </source>
</evidence>
<dbReference type="PANTHER" id="PTHR43384">
    <property type="entry name" value="SEPTUM SITE-DETERMINING PROTEIN MIND HOMOLOG, CHLOROPLASTIC-RELATED"/>
    <property type="match status" value="1"/>
</dbReference>
<dbReference type="Proteomes" id="UP000597459">
    <property type="component" value="Unassembled WGS sequence"/>
</dbReference>
<organism evidence="4 5">
    <name type="scientific">Acetobacter estunensis</name>
    <dbReference type="NCBI Taxonomy" id="104097"/>
    <lineage>
        <taxon>Bacteria</taxon>
        <taxon>Pseudomonadati</taxon>
        <taxon>Pseudomonadota</taxon>
        <taxon>Alphaproteobacteria</taxon>
        <taxon>Acetobacterales</taxon>
        <taxon>Acetobacteraceae</taxon>
        <taxon>Acetobacter</taxon>
    </lineage>
</organism>
<dbReference type="GO" id="GO:0009898">
    <property type="term" value="C:cytoplasmic side of plasma membrane"/>
    <property type="evidence" value="ECO:0007669"/>
    <property type="project" value="TreeGrafter"/>
</dbReference>
<dbReference type="SUPFAM" id="SSF52540">
    <property type="entry name" value="P-loop containing nucleoside triphosphate hydrolases"/>
    <property type="match status" value="1"/>
</dbReference>
<keyword evidence="1" id="KW-0547">Nucleotide-binding</keyword>
<dbReference type="RefSeq" id="WP_166316236.1">
    <property type="nucleotide sequence ID" value="NZ_WOTH01000020.1"/>
</dbReference>
<evidence type="ECO:0000313" key="4">
    <source>
        <dbReference type="EMBL" id="NHO54335.1"/>
    </source>
</evidence>
<dbReference type="GO" id="GO:0051782">
    <property type="term" value="P:negative regulation of cell division"/>
    <property type="evidence" value="ECO:0007669"/>
    <property type="project" value="TreeGrafter"/>
</dbReference>
<keyword evidence="2" id="KW-0067">ATP-binding</keyword>
<dbReference type="Gene3D" id="3.40.50.300">
    <property type="entry name" value="P-loop containing nucleotide triphosphate hydrolases"/>
    <property type="match status" value="1"/>
</dbReference>
<accession>A0A967B5S9</accession>
<gene>
    <name evidence="4" type="ORF">GOB87_10255</name>
</gene>
<protein>
    <submittedName>
        <fullName evidence="4">AAA family ATPase</fullName>
    </submittedName>
</protein>
<keyword evidence="5" id="KW-1185">Reference proteome</keyword>
<dbReference type="InterPro" id="IPR025669">
    <property type="entry name" value="AAA_dom"/>
</dbReference>
<dbReference type="GO" id="GO:0005524">
    <property type="term" value="F:ATP binding"/>
    <property type="evidence" value="ECO:0007669"/>
    <property type="project" value="UniProtKB-KW"/>
</dbReference>
<evidence type="ECO:0000256" key="2">
    <source>
        <dbReference type="ARBA" id="ARBA00022840"/>
    </source>
</evidence>
<proteinExistence type="predicted"/>
<reference evidence="4" key="1">
    <citation type="submission" date="2019-11" db="EMBL/GenBank/DDBJ databases">
        <title>Description of new Acetobacter species.</title>
        <authorList>
            <person name="Cleenwerck I."/>
            <person name="Sombolestani A.S."/>
        </authorList>
    </citation>
    <scope>NUCLEOTIDE SEQUENCE</scope>
    <source>
        <strain evidence="4">LMG 1626</strain>
    </source>
</reference>
<comment type="caution">
    <text evidence="4">The sequence shown here is derived from an EMBL/GenBank/DDBJ whole genome shotgun (WGS) entry which is preliminary data.</text>
</comment>
<dbReference type="Gene3D" id="3.40.50.2300">
    <property type="match status" value="1"/>
</dbReference>
<evidence type="ECO:0000259" key="3">
    <source>
        <dbReference type="Pfam" id="PF13614"/>
    </source>
</evidence>
<name>A0A967B5S9_9PROT</name>
<dbReference type="GO" id="GO:0005829">
    <property type="term" value="C:cytosol"/>
    <property type="evidence" value="ECO:0007669"/>
    <property type="project" value="TreeGrafter"/>
</dbReference>
<dbReference type="AlphaFoldDB" id="A0A967B5S9"/>
<dbReference type="EMBL" id="WOTH01000020">
    <property type="protein sequence ID" value="NHO54335.1"/>
    <property type="molecule type" value="Genomic_DNA"/>
</dbReference>
<dbReference type="GO" id="GO:0016887">
    <property type="term" value="F:ATP hydrolysis activity"/>
    <property type="evidence" value="ECO:0007669"/>
    <property type="project" value="TreeGrafter"/>
</dbReference>
<evidence type="ECO:0000256" key="1">
    <source>
        <dbReference type="ARBA" id="ARBA00022741"/>
    </source>
</evidence>
<dbReference type="PANTHER" id="PTHR43384:SF6">
    <property type="entry name" value="SEPTUM SITE-DETERMINING PROTEIN MIND HOMOLOG, CHLOROPLASTIC"/>
    <property type="match status" value="1"/>
</dbReference>
<dbReference type="InterPro" id="IPR050625">
    <property type="entry name" value="ParA/MinD_ATPase"/>
</dbReference>
<dbReference type="Pfam" id="PF13614">
    <property type="entry name" value="AAA_31"/>
    <property type="match status" value="1"/>
</dbReference>
<feature type="domain" description="AAA" evidence="3">
    <location>
        <begin position="157"/>
        <end position="320"/>
    </location>
</feature>
<dbReference type="InterPro" id="IPR027417">
    <property type="entry name" value="P-loop_NTPase"/>
</dbReference>
<sequence>MSQFRMLDLGQSFEGAKSKSSRQVVVQAFVADVASENILREILDEFQPGNYSIACQSCSVATSKLRKGATPKILIIDVSGEDQPLTALGELANVIEPDVKVLVIGDRQDANFYRQLTRGLGVAEYLYKPLNRAMVTRFFGPFLADGDFELHAARGGRVIGFLGVRGGVGTTTIASNFAWYLGEVARRHTLIIDGDLYTGSVSILLGTRVDGGLKTAFEAPQRVDELFIERSAQRVGARCDVLGSQINLTDTLIVDERAPFHLIDVVKKKYNYIAIDMPGLDDEISRKMLELCEQNVLVMDPTLSALRDALRFVASIKSQSKMSRPLIVLNKFGIPGSLSLKEISDGFGRPPDVIIPFTPKILNESEISGCPAASLKGNFRSSIGNLSQEAASVMMPDGLEEKSFFKSCLNQIVARFRP</sequence>